<sequence>MPRHPSRLPRVVAPRLPGDEPPARKAAPYVQGALALALDHAESGSPGPPPAVPEGRRLRALCQAVAEVLAGRRAPSSVAAHLTGRACAELARSGQVMRCVRPLRVGIPHVSQPRDGVVEMCVLVHCGDRSRVLALRLERVGARWLCTDVEAAP</sequence>
<comment type="caution">
    <text evidence="2">The sequence shown here is derived from an EMBL/GenBank/DDBJ whole genome shotgun (WGS) entry which is preliminary data.</text>
</comment>
<protein>
    <recommendedName>
        <fullName evidence="4">3-hydroxyacyl-CoA dehydrogenase</fullName>
    </recommendedName>
</protein>
<dbReference type="AlphaFoldDB" id="A0A7W7QIV4"/>
<dbReference type="Pfam" id="PF20060">
    <property type="entry name" value="DUF6459"/>
    <property type="match status" value="1"/>
</dbReference>
<reference evidence="2 3" key="1">
    <citation type="submission" date="2020-08" db="EMBL/GenBank/DDBJ databases">
        <title>Genomic Encyclopedia of Type Strains, Phase III (KMG-III): the genomes of soil and plant-associated and newly described type strains.</title>
        <authorList>
            <person name="Whitman W."/>
        </authorList>
    </citation>
    <scope>NUCLEOTIDE SEQUENCE [LARGE SCALE GENOMIC DNA]</scope>
    <source>
        <strain evidence="2 3">CECT 8840</strain>
    </source>
</reference>
<dbReference type="Proteomes" id="UP000552644">
    <property type="component" value="Unassembled WGS sequence"/>
</dbReference>
<accession>A0A7W7QIV4</accession>
<keyword evidence="3" id="KW-1185">Reference proteome</keyword>
<gene>
    <name evidence="2" type="ORF">FHS44_001418</name>
</gene>
<evidence type="ECO:0000313" key="2">
    <source>
        <dbReference type="EMBL" id="MBB4914346.1"/>
    </source>
</evidence>
<name>A0A7W7QIV4_9ACTN</name>
<proteinExistence type="predicted"/>
<dbReference type="InterPro" id="IPR045596">
    <property type="entry name" value="DUF6459"/>
</dbReference>
<evidence type="ECO:0000256" key="1">
    <source>
        <dbReference type="SAM" id="MobiDB-lite"/>
    </source>
</evidence>
<feature type="region of interest" description="Disordered" evidence="1">
    <location>
        <begin position="1"/>
        <end position="25"/>
    </location>
</feature>
<evidence type="ECO:0008006" key="4">
    <source>
        <dbReference type="Google" id="ProtNLM"/>
    </source>
</evidence>
<dbReference type="RefSeq" id="WP_184713019.1">
    <property type="nucleotide sequence ID" value="NZ_JACHJP010000001.1"/>
</dbReference>
<dbReference type="EMBL" id="JACHJP010000001">
    <property type="protein sequence ID" value="MBB4914346.1"/>
    <property type="molecule type" value="Genomic_DNA"/>
</dbReference>
<organism evidence="2 3">
    <name type="scientific">Streptosporangium saharense</name>
    <dbReference type="NCBI Taxonomy" id="1706840"/>
    <lineage>
        <taxon>Bacteria</taxon>
        <taxon>Bacillati</taxon>
        <taxon>Actinomycetota</taxon>
        <taxon>Actinomycetes</taxon>
        <taxon>Streptosporangiales</taxon>
        <taxon>Streptosporangiaceae</taxon>
        <taxon>Streptosporangium</taxon>
    </lineage>
</organism>
<evidence type="ECO:0000313" key="3">
    <source>
        <dbReference type="Proteomes" id="UP000552644"/>
    </source>
</evidence>